<organism evidence="3 4">
    <name type="scientific">Diaphorobacter ruginosibacter</name>
    <dbReference type="NCBI Taxonomy" id="1715720"/>
    <lineage>
        <taxon>Bacteria</taxon>
        <taxon>Pseudomonadati</taxon>
        <taxon>Pseudomonadota</taxon>
        <taxon>Betaproteobacteria</taxon>
        <taxon>Burkholderiales</taxon>
        <taxon>Comamonadaceae</taxon>
        <taxon>Diaphorobacter</taxon>
    </lineage>
</organism>
<dbReference type="InterPro" id="IPR023577">
    <property type="entry name" value="CYTH_domain"/>
</dbReference>
<evidence type="ECO:0000259" key="2">
    <source>
        <dbReference type="PROSITE" id="PS51707"/>
    </source>
</evidence>
<dbReference type="SUPFAM" id="SSF55154">
    <property type="entry name" value="CYTH-like phosphatases"/>
    <property type="match status" value="1"/>
</dbReference>
<keyword evidence="4" id="KW-1185">Reference proteome</keyword>
<dbReference type="RefSeq" id="WP_187599190.1">
    <property type="nucleotide sequence ID" value="NZ_CP060714.1"/>
</dbReference>
<dbReference type="KEGG" id="drg:H9K76_07385"/>
<dbReference type="Proteomes" id="UP000515811">
    <property type="component" value="Chromosome"/>
</dbReference>
<dbReference type="AlphaFoldDB" id="A0A7G9RSR4"/>
<feature type="domain" description="CYTH" evidence="2">
    <location>
        <begin position="2"/>
        <end position="156"/>
    </location>
</feature>
<dbReference type="InterPro" id="IPR012042">
    <property type="entry name" value="NeuTTM/CthTTM-like"/>
</dbReference>
<proteinExistence type="predicted"/>
<accession>A0A7G9RSR4</accession>
<dbReference type="PROSITE" id="PS51707">
    <property type="entry name" value="CYTH"/>
    <property type="match status" value="1"/>
</dbReference>
<evidence type="ECO:0000313" key="3">
    <source>
        <dbReference type="EMBL" id="QNN58639.1"/>
    </source>
</evidence>
<dbReference type="Pfam" id="PF01928">
    <property type="entry name" value="CYTH"/>
    <property type="match status" value="1"/>
</dbReference>
<dbReference type="EMBL" id="CP060714">
    <property type="protein sequence ID" value="QNN58639.1"/>
    <property type="molecule type" value="Genomic_DNA"/>
</dbReference>
<reference evidence="3 4" key="1">
    <citation type="submission" date="2020-08" db="EMBL/GenBank/DDBJ databases">
        <title>Genome sequence of Diaphorobacter ruginosibacter DSM 27467T.</title>
        <authorList>
            <person name="Hyun D.-W."/>
            <person name="Bae J.-W."/>
        </authorList>
    </citation>
    <scope>NUCLEOTIDE SEQUENCE [LARGE SCALE GENOMIC DNA]</scope>
    <source>
        <strain evidence="3 4">DSM 27467</strain>
    </source>
</reference>
<dbReference type="PANTHER" id="PTHR40114">
    <property type="entry name" value="SLR0698 PROTEIN"/>
    <property type="match status" value="1"/>
</dbReference>
<dbReference type="Gene3D" id="2.40.320.10">
    <property type="entry name" value="Hypothetical Protein Pfu-838710-001"/>
    <property type="match status" value="1"/>
</dbReference>
<evidence type="ECO:0000256" key="1">
    <source>
        <dbReference type="PIRSR" id="PIRSR016487-1"/>
    </source>
</evidence>
<sequence>MPTEIERKFLVRDMSILQGLRGTRMAQGYLADNGMIVRVRVAGDKGFLTLKGKTRGLSRAEFEYEIPLDHAQSLLADFASLGRIEKMRFLVPVGGLTFEVDVFEKELQGLVVAEVELPSEDHPVPALPWLGTEVSHDPRYRNSELAVSRTIPEDAL</sequence>
<gene>
    <name evidence="3" type="ORF">H9K76_07385</name>
</gene>
<dbReference type="SMART" id="SM01118">
    <property type="entry name" value="CYTH"/>
    <property type="match status" value="1"/>
</dbReference>
<dbReference type="PANTHER" id="PTHR40114:SF1">
    <property type="entry name" value="SLR0698 PROTEIN"/>
    <property type="match status" value="1"/>
</dbReference>
<dbReference type="CDD" id="cd07891">
    <property type="entry name" value="CYTH-like_CthTTM-like_1"/>
    <property type="match status" value="1"/>
</dbReference>
<feature type="active site" description="Proton acceptor" evidence="1">
    <location>
        <position position="29"/>
    </location>
</feature>
<name>A0A7G9RSR4_9BURK</name>
<dbReference type="InterPro" id="IPR033469">
    <property type="entry name" value="CYTH-like_dom_sf"/>
</dbReference>
<protein>
    <submittedName>
        <fullName evidence="3">CYTH domain-containing protein</fullName>
    </submittedName>
</protein>
<evidence type="ECO:0000313" key="4">
    <source>
        <dbReference type="Proteomes" id="UP000515811"/>
    </source>
</evidence>
<dbReference type="PIRSF" id="PIRSF016487">
    <property type="entry name" value="CYTH_UCP016487"/>
    <property type="match status" value="1"/>
</dbReference>